<accession>A0A6A5XQ03</accession>
<proteinExistence type="predicted"/>
<evidence type="ECO:0000313" key="2">
    <source>
        <dbReference type="Proteomes" id="UP000799778"/>
    </source>
</evidence>
<dbReference type="GeneID" id="54285148"/>
<dbReference type="EMBL" id="ML978069">
    <property type="protein sequence ID" value="KAF2015232.1"/>
    <property type="molecule type" value="Genomic_DNA"/>
</dbReference>
<reference evidence="1" key="1">
    <citation type="journal article" date="2020" name="Stud. Mycol.">
        <title>101 Dothideomycetes genomes: a test case for predicting lifestyles and emergence of pathogens.</title>
        <authorList>
            <person name="Haridas S."/>
            <person name="Albert R."/>
            <person name="Binder M."/>
            <person name="Bloem J."/>
            <person name="Labutti K."/>
            <person name="Salamov A."/>
            <person name="Andreopoulos B."/>
            <person name="Baker S."/>
            <person name="Barry K."/>
            <person name="Bills G."/>
            <person name="Bluhm B."/>
            <person name="Cannon C."/>
            <person name="Castanera R."/>
            <person name="Culley D."/>
            <person name="Daum C."/>
            <person name="Ezra D."/>
            <person name="Gonzalez J."/>
            <person name="Henrissat B."/>
            <person name="Kuo A."/>
            <person name="Liang C."/>
            <person name="Lipzen A."/>
            <person name="Lutzoni F."/>
            <person name="Magnuson J."/>
            <person name="Mondo S."/>
            <person name="Nolan M."/>
            <person name="Ohm R."/>
            <person name="Pangilinan J."/>
            <person name="Park H.-J."/>
            <person name="Ramirez L."/>
            <person name="Alfaro M."/>
            <person name="Sun H."/>
            <person name="Tritt A."/>
            <person name="Yoshinaga Y."/>
            <person name="Zwiers L.-H."/>
            <person name="Turgeon B."/>
            <person name="Goodwin S."/>
            <person name="Spatafora J."/>
            <person name="Crous P."/>
            <person name="Grigoriev I."/>
        </authorList>
    </citation>
    <scope>NUCLEOTIDE SEQUENCE</scope>
    <source>
        <strain evidence="1">CBS 175.79</strain>
    </source>
</reference>
<gene>
    <name evidence="1" type="ORF">BU24DRAFT_421538</name>
</gene>
<dbReference type="Proteomes" id="UP000799778">
    <property type="component" value="Unassembled WGS sequence"/>
</dbReference>
<protein>
    <recommendedName>
        <fullName evidence="3">F-box domain-containing protein</fullName>
    </recommendedName>
</protein>
<dbReference type="AlphaFoldDB" id="A0A6A5XQ03"/>
<dbReference type="OrthoDB" id="5365320at2759"/>
<sequence length="258" mass="29153">MPASSFTSLPTELICQVFQWSDDFSAVAALAQTARVFYNSWRENPTPICRAVAPRVLSNIGAAERLLNVQEEAEAESPAQHEQGPKSIIRAKRLLANARCASAASNRWVQFCQIEHFRNDSEGNLAPMRPHEIARFEHAFYCVWTIGTMAKAPHLQKQASAFLDQASPADLARLDELATWASNYNDNDFESVGLDLESEIWRAGYSLVSDRWSAWQASEENKGPRIYMASKYEGPIGFFAFFDHTQRWIDMIEENGKK</sequence>
<evidence type="ECO:0008006" key="3">
    <source>
        <dbReference type="Google" id="ProtNLM"/>
    </source>
</evidence>
<keyword evidence="2" id="KW-1185">Reference proteome</keyword>
<evidence type="ECO:0000313" key="1">
    <source>
        <dbReference type="EMBL" id="KAF2015232.1"/>
    </source>
</evidence>
<organism evidence="1 2">
    <name type="scientific">Aaosphaeria arxii CBS 175.79</name>
    <dbReference type="NCBI Taxonomy" id="1450172"/>
    <lineage>
        <taxon>Eukaryota</taxon>
        <taxon>Fungi</taxon>
        <taxon>Dikarya</taxon>
        <taxon>Ascomycota</taxon>
        <taxon>Pezizomycotina</taxon>
        <taxon>Dothideomycetes</taxon>
        <taxon>Pleosporomycetidae</taxon>
        <taxon>Pleosporales</taxon>
        <taxon>Pleosporales incertae sedis</taxon>
        <taxon>Aaosphaeria</taxon>
    </lineage>
</organism>
<dbReference type="RefSeq" id="XP_033383571.1">
    <property type="nucleotide sequence ID" value="XM_033527751.1"/>
</dbReference>
<name>A0A6A5XQ03_9PLEO</name>